<organism evidence="1 2">
    <name type="scientific">Phytophthora pseudosyringae</name>
    <dbReference type="NCBI Taxonomy" id="221518"/>
    <lineage>
        <taxon>Eukaryota</taxon>
        <taxon>Sar</taxon>
        <taxon>Stramenopiles</taxon>
        <taxon>Oomycota</taxon>
        <taxon>Peronosporomycetes</taxon>
        <taxon>Peronosporales</taxon>
        <taxon>Peronosporaceae</taxon>
        <taxon>Phytophthora</taxon>
    </lineage>
</organism>
<protein>
    <submittedName>
        <fullName evidence="1">Uncharacterized protein</fullName>
    </submittedName>
</protein>
<evidence type="ECO:0000313" key="1">
    <source>
        <dbReference type="EMBL" id="KAG7387264.1"/>
    </source>
</evidence>
<reference evidence="1" key="1">
    <citation type="submission" date="2021-02" db="EMBL/GenBank/DDBJ databases">
        <authorList>
            <person name="Palmer J.M."/>
        </authorList>
    </citation>
    <scope>NUCLEOTIDE SEQUENCE</scope>
    <source>
        <strain evidence="1">SCRP734</strain>
    </source>
</reference>
<dbReference type="AlphaFoldDB" id="A0A8T1W595"/>
<accession>A0A8T1W595</accession>
<keyword evidence="2" id="KW-1185">Reference proteome</keyword>
<proteinExistence type="predicted"/>
<evidence type="ECO:0000313" key="2">
    <source>
        <dbReference type="Proteomes" id="UP000694044"/>
    </source>
</evidence>
<dbReference type="EMBL" id="JAGDFM010000083">
    <property type="protein sequence ID" value="KAG7387264.1"/>
    <property type="molecule type" value="Genomic_DNA"/>
</dbReference>
<dbReference type="Proteomes" id="UP000694044">
    <property type="component" value="Unassembled WGS sequence"/>
</dbReference>
<sequence length="151" mass="16243">MLGGNNEDAGCLAGTGSMAVGDCKAVGDCMVNPDRKVNGGCLDVVAMWRGTTLLLIPVSEWWIETVGSGGAEREENQVLEQKFLRSRDDLRLRWRSRAHARSQYVSRTGCIILLNLVSKPKGCRAAILTAPSAALNLVRGPAAVRLIVPLL</sequence>
<comment type="caution">
    <text evidence="1">The sequence shown here is derived from an EMBL/GenBank/DDBJ whole genome shotgun (WGS) entry which is preliminary data.</text>
</comment>
<name>A0A8T1W595_9STRA</name>
<gene>
    <name evidence="1" type="ORF">PHYPSEUDO_014550</name>
</gene>